<proteinExistence type="predicted"/>
<comment type="subcellular location">
    <subcellularLocation>
        <location evidence="1">Nucleus</location>
    </subcellularLocation>
</comment>
<dbReference type="PANTHER" id="PTHR15074:SF0">
    <property type="entry name" value="METHYL-CPG-BINDING DOMAIN PROTEIN 4-LIKE PROTEIN"/>
    <property type="match status" value="1"/>
</dbReference>
<evidence type="ECO:0000256" key="1">
    <source>
        <dbReference type="ARBA" id="ARBA00004123"/>
    </source>
</evidence>
<feature type="region of interest" description="Disordered" evidence="3">
    <location>
        <begin position="1"/>
        <end position="162"/>
    </location>
</feature>
<name>A0ABR4P3N1_9HELO</name>
<feature type="compositionally biased region" description="Basic and acidic residues" evidence="3">
    <location>
        <begin position="49"/>
        <end position="62"/>
    </location>
</feature>
<dbReference type="SUPFAM" id="SSF48150">
    <property type="entry name" value="DNA-glycosylase"/>
    <property type="match status" value="1"/>
</dbReference>
<evidence type="ECO:0000313" key="4">
    <source>
        <dbReference type="EMBL" id="KAL3417914.1"/>
    </source>
</evidence>
<dbReference type="PANTHER" id="PTHR15074">
    <property type="entry name" value="METHYL-CPG-BINDING PROTEIN"/>
    <property type="match status" value="1"/>
</dbReference>
<evidence type="ECO:0000256" key="3">
    <source>
        <dbReference type="SAM" id="MobiDB-lite"/>
    </source>
</evidence>
<accession>A0ABR4P3N1</accession>
<gene>
    <name evidence="4" type="ORF">PVAG01_10924</name>
</gene>
<dbReference type="EMBL" id="JBFCZG010000010">
    <property type="protein sequence ID" value="KAL3417914.1"/>
    <property type="molecule type" value="Genomic_DNA"/>
</dbReference>
<keyword evidence="2" id="KW-0539">Nucleus</keyword>
<dbReference type="InterPro" id="IPR045138">
    <property type="entry name" value="MeCP2/MBD4"/>
</dbReference>
<sequence length="412" mass="46123">MLQSIVGSSSMSSGNDIDLTEETYESLTPVLKTDSHQIPELDIGQNKPYYEKEVPAQKRSTDPPKLNSIPDIGSSSLASEPAVTRKSELTGLEFSKSTTHTRVLRSASKAKKAPARSPYFTPPVSPLKKERASSAKEGGSNGVDEKKLSPQKPSPSKRSPGGIISCIPFPPLSAPYFGLIQEKLASDPFRLLIAVTFLIRTHGKHAIPVFYELMEKYPTPESLVDANKEDIVPIIRHLGLQNQRAGTYKTYAQIWLDKTPCKGVRYPVRDYPTRGDGRNVQKSEVLDDSDERPAWEIGHMTQGPYAIDSWRIFCRDVCRGLAQDWNGKGSEEGFQPEWMRVLPQDKELRAYLRWMWLKEGFEWDPFTGDKQVASQALMRAAIEGRIAWDDRGGMRIIGEGDAIISDLEVRED</sequence>
<dbReference type="Proteomes" id="UP001629113">
    <property type="component" value="Unassembled WGS sequence"/>
</dbReference>
<protein>
    <submittedName>
        <fullName evidence="4">Methyl-CpG-binding domain-containing protein 4</fullName>
    </submittedName>
</protein>
<reference evidence="4 5" key="1">
    <citation type="submission" date="2024-06" db="EMBL/GenBank/DDBJ databases">
        <title>Complete genome of Phlyctema vagabunda strain 19-DSS-EL-015.</title>
        <authorList>
            <person name="Fiorenzani C."/>
        </authorList>
    </citation>
    <scope>NUCLEOTIDE SEQUENCE [LARGE SCALE GENOMIC DNA]</scope>
    <source>
        <strain evidence="4 5">19-DSS-EL-015</strain>
    </source>
</reference>
<organism evidence="4 5">
    <name type="scientific">Phlyctema vagabunda</name>
    <dbReference type="NCBI Taxonomy" id="108571"/>
    <lineage>
        <taxon>Eukaryota</taxon>
        <taxon>Fungi</taxon>
        <taxon>Dikarya</taxon>
        <taxon>Ascomycota</taxon>
        <taxon>Pezizomycotina</taxon>
        <taxon>Leotiomycetes</taxon>
        <taxon>Helotiales</taxon>
        <taxon>Dermateaceae</taxon>
        <taxon>Phlyctema</taxon>
    </lineage>
</organism>
<dbReference type="Gene3D" id="1.10.340.30">
    <property type="entry name" value="Hypothetical protein, domain 2"/>
    <property type="match status" value="1"/>
</dbReference>
<keyword evidence="5" id="KW-1185">Reference proteome</keyword>
<feature type="compositionally biased region" description="Low complexity" evidence="3">
    <location>
        <begin position="150"/>
        <end position="160"/>
    </location>
</feature>
<comment type="caution">
    <text evidence="4">The sequence shown here is derived from an EMBL/GenBank/DDBJ whole genome shotgun (WGS) entry which is preliminary data.</text>
</comment>
<evidence type="ECO:0000313" key="5">
    <source>
        <dbReference type="Proteomes" id="UP001629113"/>
    </source>
</evidence>
<evidence type="ECO:0000256" key="2">
    <source>
        <dbReference type="ARBA" id="ARBA00023242"/>
    </source>
</evidence>
<dbReference type="InterPro" id="IPR011257">
    <property type="entry name" value="DNA_glycosylase"/>
</dbReference>